<dbReference type="PANTHER" id="PTHR33271:SF22">
    <property type="entry name" value="OS04G0445200 PROTEIN"/>
    <property type="match status" value="1"/>
</dbReference>
<gene>
    <name evidence="2" type="primary">g8320</name>
    <name evidence="2" type="ORF">VP750_LOCUS7152</name>
</gene>
<protein>
    <submittedName>
        <fullName evidence="2">G8320 protein</fullName>
    </submittedName>
</protein>
<dbReference type="InterPro" id="IPR008579">
    <property type="entry name" value="UGlyAH_Cupin_dom"/>
</dbReference>
<name>A0ABP1G4W5_9CHLO</name>
<accession>A0ABP1G4W5</accession>
<proteinExistence type="predicted"/>
<dbReference type="Pfam" id="PF05899">
    <property type="entry name" value="Cupin_3"/>
    <property type="match status" value="1"/>
</dbReference>
<dbReference type="Gene3D" id="2.60.120.10">
    <property type="entry name" value="Jelly Rolls"/>
    <property type="match status" value="1"/>
</dbReference>
<comment type="caution">
    <text evidence="2">The sequence shown here is derived from an EMBL/GenBank/DDBJ whole genome shotgun (WGS) entry which is preliminary data.</text>
</comment>
<dbReference type="SUPFAM" id="SSF51182">
    <property type="entry name" value="RmlC-like cupins"/>
    <property type="match status" value="1"/>
</dbReference>
<keyword evidence="3" id="KW-1185">Reference proteome</keyword>
<dbReference type="PANTHER" id="PTHR33271">
    <property type="entry name" value="OS04G0445200 PROTEIN"/>
    <property type="match status" value="1"/>
</dbReference>
<evidence type="ECO:0000313" key="3">
    <source>
        <dbReference type="Proteomes" id="UP001497392"/>
    </source>
</evidence>
<feature type="domain" description="(S)-ureidoglycine aminohydrolase cupin" evidence="1">
    <location>
        <begin position="85"/>
        <end position="152"/>
    </location>
</feature>
<dbReference type="InterPro" id="IPR011051">
    <property type="entry name" value="RmlC_Cupin_sf"/>
</dbReference>
<reference evidence="2 3" key="1">
    <citation type="submission" date="2024-06" db="EMBL/GenBank/DDBJ databases">
        <authorList>
            <person name="Kraege A."/>
            <person name="Thomma B."/>
        </authorList>
    </citation>
    <scope>NUCLEOTIDE SEQUENCE [LARGE SCALE GENOMIC DNA]</scope>
</reference>
<dbReference type="Proteomes" id="UP001497392">
    <property type="component" value="Unassembled WGS sequence"/>
</dbReference>
<sequence>MVQYLEEVQHTAKTLRKHIAGLRHQRHLSAHGSFLHLLVEARVPTKAYQTSACSMAPQITITKVDPLEALTKFTAFNLDEFVAGKSKTWTFWNCDPSEFPWSYAKDEYAYVIAGKFSVQYEGADPVEINAGDFVHFPIGETKFKVMTPVRKFFTLV</sequence>
<evidence type="ECO:0000259" key="1">
    <source>
        <dbReference type="Pfam" id="PF05899"/>
    </source>
</evidence>
<dbReference type="InterPro" id="IPR014710">
    <property type="entry name" value="RmlC-like_jellyroll"/>
</dbReference>
<evidence type="ECO:0000313" key="2">
    <source>
        <dbReference type="EMBL" id="CAL5225493.1"/>
    </source>
</evidence>
<organism evidence="2 3">
    <name type="scientific">Coccomyxa viridis</name>
    <dbReference type="NCBI Taxonomy" id="1274662"/>
    <lineage>
        <taxon>Eukaryota</taxon>
        <taxon>Viridiplantae</taxon>
        <taxon>Chlorophyta</taxon>
        <taxon>core chlorophytes</taxon>
        <taxon>Trebouxiophyceae</taxon>
        <taxon>Trebouxiophyceae incertae sedis</taxon>
        <taxon>Coccomyxaceae</taxon>
        <taxon>Coccomyxa</taxon>
    </lineage>
</organism>
<dbReference type="EMBL" id="CAXHTA020000012">
    <property type="protein sequence ID" value="CAL5225493.1"/>
    <property type="molecule type" value="Genomic_DNA"/>
</dbReference>